<keyword evidence="3" id="KW-0507">mRNA processing</keyword>
<accession>S7S198</accession>
<dbReference type="PANTHER" id="PTHR13484">
    <property type="entry name" value="FIP1-LIKE 1 PROTEIN"/>
    <property type="match status" value="1"/>
</dbReference>
<dbReference type="GO" id="GO:0005847">
    <property type="term" value="C:mRNA cleavage and polyadenylation specificity factor complex"/>
    <property type="evidence" value="ECO:0007669"/>
    <property type="project" value="TreeGrafter"/>
</dbReference>
<dbReference type="GO" id="GO:0016556">
    <property type="term" value="P:mRNA modification"/>
    <property type="evidence" value="ECO:0007669"/>
    <property type="project" value="InterPro"/>
</dbReference>
<gene>
    <name evidence="8" type="ORF">GLOTRDRAFT_119578</name>
</gene>
<evidence type="ECO:0000256" key="4">
    <source>
        <dbReference type="ARBA" id="ARBA00023187"/>
    </source>
</evidence>
<feature type="coiled-coil region" evidence="6">
    <location>
        <begin position="92"/>
        <end position="152"/>
    </location>
</feature>
<feature type="compositionally biased region" description="Polar residues" evidence="7">
    <location>
        <begin position="223"/>
        <end position="232"/>
    </location>
</feature>
<dbReference type="GO" id="GO:0000381">
    <property type="term" value="P:regulation of alternative mRNA splicing, via spliceosome"/>
    <property type="evidence" value="ECO:0007669"/>
    <property type="project" value="InterPro"/>
</dbReference>
<evidence type="ECO:0000256" key="2">
    <source>
        <dbReference type="ARBA" id="ARBA00010313"/>
    </source>
</evidence>
<feature type="region of interest" description="Disordered" evidence="7">
    <location>
        <begin position="65"/>
        <end position="89"/>
    </location>
</feature>
<feature type="compositionally biased region" description="Basic and acidic residues" evidence="7">
    <location>
        <begin position="287"/>
        <end position="359"/>
    </location>
</feature>
<evidence type="ECO:0000256" key="3">
    <source>
        <dbReference type="ARBA" id="ARBA00022664"/>
    </source>
</evidence>
<feature type="compositionally biased region" description="Low complexity" evidence="7">
    <location>
        <begin position="74"/>
        <end position="89"/>
    </location>
</feature>
<dbReference type="PANTHER" id="PTHR13484:SF0">
    <property type="entry name" value="PRE-MRNA 3'-END-PROCESSING FACTOR FIP1"/>
    <property type="match status" value="1"/>
</dbReference>
<evidence type="ECO:0000256" key="5">
    <source>
        <dbReference type="ARBA" id="ARBA00023242"/>
    </source>
</evidence>
<dbReference type="KEGG" id="gtr:GLOTRDRAFT_119578"/>
<organism evidence="8 9">
    <name type="scientific">Gloeophyllum trabeum (strain ATCC 11539 / FP-39264 / Madison 617)</name>
    <name type="common">Brown rot fungus</name>
    <dbReference type="NCBI Taxonomy" id="670483"/>
    <lineage>
        <taxon>Eukaryota</taxon>
        <taxon>Fungi</taxon>
        <taxon>Dikarya</taxon>
        <taxon>Basidiomycota</taxon>
        <taxon>Agaricomycotina</taxon>
        <taxon>Agaricomycetes</taxon>
        <taxon>Gloeophyllales</taxon>
        <taxon>Gloeophyllaceae</taxon>
        <taxon>Gloeophyllum</taxon>
    </lineage>
</organism>
<keyword evidence="6" id="KW-0175">Coiled coil</keyword>
<evidence type="ECO:0000256" key="6">
    <source>
        <dbReference type="SAM" id="Coils"/>
    </source>
</evidence>
<dbReference type="EMBL" id="KB469297">
    <property type="protein sequence ID" value="EPQ59489.1"/>
    <property type="molecule type" value="Genomic_DNA"/>
</dbReference>
<dbReference type="Proteomes" id="UP000030669">
    <property type="component" value="Unassembled WGS sequence"/>
</dbReference>
<dbReference type="OMA" id="VTQLRQY"/>
<dbReference type="AlphaFoldDB" id="S7S198"/>
<dbReference type="GO" id="GO:0008380">
    <property type="term" value="P:RNA splicing"/>
    <property type="evidence" value="ECO:0007669"/>
    <property type="project" value="UniProtKB-KW"/>
</dbReference>
<keyword evidence="5" id="KW-0539">Nucleus</keyword>
<dbReference type="RefSeq" id="XP_007862460.1">
    <property type="nucleotide sequence ID" value="XM_007864269.1"/>
</dbReference>
<dbReference type="InterPro" id="IPR051187">
    <property type="entry name" value="Pre-mRNA_3'-end_processing_reg"/>
</dbReference>
<dbReference type="InterPro" id="IPR033757">
    <property type="entry name" value="WTAP"/>
</dbReference>
<name>S7S198_GLOTA</name>
<evidence type="ECO:0000313" key="9">
    <source>
        <dbReference type="Proteomes" id="UP000030669"/>
    </source>
</evidence>
<evidence type="ECO:0000313" key="8">
    <source>
        <dbReference type="EMBL" id="EPQ59489.1"/>
    </source>
</evidence>
<sequence>MALPSTREIELETLLRKRDAQVLELTDEVTRLRQYLSTQPAPSTTEPISLPPALVSVLVPHITRAQGIPSGKPTTGNHSGNTGSTTTGNTALTALTQRAKLLQDENDELYELLRKSETGKLKEEVKGLRRVVNRLESALRESHNVINNLSTELEKSHEAFAATLNSYHPHSGPRPSPISANPSSNGTGTGGVAKPPPTGPRAYKKPRLSVSDSQDPGRPSLSPARSTLSTSVPPQPPISRQLGMHSSGVNAIPLKRRKEDSRDRDAKDEEYDRQRSAPLSKAQYAGPKREEEDDVRKRPRVGDDRGDRDRDRTRIRDRERDWSRDQDRERERDKDGRDRDRDRDRDRERDRDRDRDRRRNGSSAPGAGRRPPPRRENGNSSSHSGDRTLAQRMGL</sequence>
<evidence type="ECO:0000256" key="7">
    <source>
        <dbReference type="SAM" id="MobiDB-lite"/>
    </source>
</evidence>
<dbReference type="GO" id="GO:0006397">
    <property type="term" value="P:mRNA processing"/>
    <property type="evidence" value="ECO:0007669"/>
    <property type="project" value="UniProtKB-KW"/>
</dbReference>
<dbReference type="STRING" id="670483.S7S198"/>
<dbReference type="eggNOG" id="ENOG502SKI1">
    <property type="taxonomic scope" value="Eukaryota"/>
</dbReference>
<protein>
    <submittedName>
        <fullName evidence="8">Uncharacterized protein</fullName>
    </submittedName>
</protein>
<proteinExistence type="inferred from homology"/>
<keyword evidence="9" id="KW-1185">Reference proteome</keyword>
<feature type="region of interest" description="Disordered" evidence="7">
    <location>
        <begin position="165"/>
        <end position="395"/>
    </location>
</feature>
<dbReference type="OrthoDB" id="3363802at2759"/>
<comment type="subcellular location">
    <subcellularLocation>
        <location evidence="1">Nucleus</location>
    </subcellularLocation>
</comment>
<reference evidence="8 9" key="1">
    <citation type="journal article" date="2012" name="Science">
        <title>The Paleozoic origin of enzymatic lignin decomposition reconstructed from 31 fungal genomes.</title>
        <authorList>
            <person name="Floudas D."/>
            <person name="Binder M."/>
            <person name="Riley R."/>
            <person name="Barry K."/>
            <person name="Blanchette R.A."/>
            <person name="Henrissat B."/>
            <person name="Martinez A.T."/>
            <person name="Otillar R."/>
            <person name="Spatafora J.W."/>
            <person name="Yadav J.S."/>
            <person name="Aerts A."/>
            <person name="Benoit I."/>
            <person name="Boyd A."/>
            <person name="Carlson A."/>
            <person name="Copeland A."/>
            <person name="Coutinho P.M."/>
            <person name="de Vries R.P."/>
            <person name="Ferreira P."/>
            <person name="Findley K."/>
            <person name="Foster B."/>
            <person name="Gaskell J."/>
            <person name="Glotzer D."/>
            <person name="Gorecki P."/>
            <person name="Heitman J."/>
            <person name="Hesse C."/>
            <person name="Hori C."/>
            <person name="Igarashi K."/>
            <person name="Jurgens J.A."/>
            <person name="Kallen N."/>
            <person name="Kersten P."/>
            <person name="Kohler A."/>
            <person name="Kuees U."/>
            <person name="Kumar T.K.A."/>
            <person name="Kuo A."/>
            <person name="LaButti K."/>
            <person name="Larrondo L.F."/>
            <person name="Lindquist E."/>
            <person name="Ling A."/>
            <person name="Lombard V."/>
            <person name="Lucas S."/>
            <person name="Lundell T."/>
            <person name="Martin R."/>
            <person name="McLaughlin D.J."/>
            <person name="Morgenstern I."/>
            <person name="Morin E."/>
            <person name="Murat C."/>
            <person name="Nagy L.G."/>
            <person name="Nolan M."/>
            <person name="Ohm R.A."/>
            <person name="Patyshakuliyeva A."/>
            <person name="Rokas A."/>
            <person name="Ruiz-Duenas F.J."/>
            <person name="Sabat G."/>
            <person name="Salamov A."/>
            <person name="Samejima M."/>
            <person name="Schmutz J."/>
            <person name="Slot J.C."/>
            <person name="St John F."/>
            <person name="Stenlid J."/>
            <person name="Sun H."/>
            <person name="Sun S."/>
            <person name="Syed K."/>
            <person name="Tsang A."/>
            <person name="Wiebenga A."/>
            <person name="Young D."/>
            <person name="Pisabarro A."/>
            <person name="Eastwood D.C."/>
            <person name="Martin F."/>
            <person name="Cullen D."/>
            <person name="Grigoriev I.V."/>
            <person name="Hibbett D.S."/>
        </authorList>
    </citation>
    <scope>NUCLEOTIDE SEQUENCE [LARGE SCALE GENOMIC DNA]</scope>
    <source>
        <strain evidence="8 9">ATCC 11539</strain>
    </source>
</reference>
<dbReference type="Pfam" id="PF17098">
    <property type="entry name" value="Wtap"/>
    <property type="match status" value="1"/>
</dbReference>
<dbReference type="GeneID" id="19300560"/>
<dbReference type="HOGENOM" id="CLU_041315_0_0_1"/>
<comment type="similarity">
    <text evidence="2">Belongs to the fl(2)d family.</text>
</comment>
<evidence type="ECO:0000256" key="1">
    <source>
        <dbReference type="ARBA" id="ARBA00004123"/>
    </source>
</evidence>
<feature type="compositionally biased region" description="Basic and acidic residues" evidence="7">
    <location>
        <begin position="257"/>
        <end position="275"/>
    </location>
</feature>
<keyword evidence="4" id="KW-0508">mRNA splicing</keyword>